<dbReference type="Proteomes" id="UP000324222">
    <property type="component" value="Unassembled WGS sequence"/>
</dbReference>
<sequence>MEAPEPLRFDDITPLVWCLICIKNIPSTPHCRPLIPDTAHPVKPSPGTPPANPSELVTCPPVHYSPVHSPCLFLYYMSIRPFMRDHSAALRHFHTCSPSRRPHPHSYYGEIKRDVS</sequence>
<dbReference type="EMBL" id="VSRR010053500">
    <property type="protein sequence ID" value="MPC80253.1"/>
    <property type="molecule type" value="Genomic_DNA"/>
</dbReference>
<accession>A0A5B7ID89</accession>
<gene>
    <name evidence="1" type="ORF">E2C01_074827</name>
</gene>
<protein>
    <submittedName>
        <fullName evidence="1">Uncharacterized protein</fullName>
    </submittedName>
</protein>
<name>A0A5B7ID89_PORTR</name>
<evidence type="ECO:0000313" key="1">
    <source>
        <dbReference type="EMBL" id="MPC80253.1"/>
    </source>
</evidence>
<evidence type="ECO:0000313" key="2">
    <source>
        <dbReference type="Proteomes" id="UP000324222"/>
    </source>
</evidence>
<dbReference type="AlphaFoldDB" id="A0A5B7ID89"/>
<reference evidence="1 2" key="1">
    <citation type="submission" date="2019-05" db="EMBL/GenBank/DDBJ databases">
        <title>Another draft genome of Portunus trituberculatus and its Hox gene families provides insights of decapod evolution.</title>
        <authorList>
            <person name="Jeong J.-H."/>
            <person name="Song I."/>
            <person name="Kim S."/>
            <person name="Choi T."/>
            <person name="Kim D."/>
            <person name="Ryu S."/>
            <person name="Kim W."/>
        </authorList>
    </citation>
    <scope>NUCLEOTIDE SEQUENCE [LARGE SCALE GENOMIC DNA]</scope>
    <source>
        <tissue evidence="1">Muscle</tissue>
    </source>
</reference>
<comment type="caution">
    <text evidence="1">The sequence shown here is derived from an EMBL/GenBank/DDBJ whole genome shotgun (WGS) entry which is preliminary data.</text>
</comment>
<organism evidence="1 2">
    <name type="scientific">Portunus trituberculatus</name>
    <name type="common">Swimming crab</name>
    <name type="synonym">Neptunus trituberculatus</name>
    <dbReference type="NCBI Taxonomy" id="210409"/>
    <lineage>
        <taxon>Eukaryota</taxon>
        <taxon>Metazoa</taxon>
        <taxon>Ecdysozoa</taxon>
        <taxon>Arthropoda</taxon>
        <taxon>Crustacea</taxon>
        <taxon>Multicrustacea</taxon>
        <taxon>Malacostraca</taxon>
        <taxon>Eumalacostraca</taxon>
        <taxon>Eucarida</taxon>
        <taxon>Decapoda</taxon>
        <taxon>Pleocyemata</taxon>
        <taxon>Brachyura</taxon>
        <taxon>Eubrachyura</taxon>
        <taxon>Portunoidea</taxon>
        <taxon>Portunidae</taxon>
        <taxon>Portuninae</taxon>
        <taxon>Portunus</taxon>
    </lineage>
</organism>
<proteinExistence type="predicted"/>
<keyword evidence="2" id="KW-1185">Reference proteome</keyword>